<proteinExistence type="predicted"/>
<organism evidence="1 2">
    <name type="scientific">Candidatus Ordinivivax streblomastigis</name>
    <dbReference type="NCBI Taxonomy" id="2540710"/>
    <lineage>
        <taxon>Bacteria</taxon>
        <taxon>Pseudomonadati</taxon>
        <taxon>Bacteroidota</taxon>
        <taxon>Bacteroidia</taxon>
        <taxon>Bacteroidales</taxon>
        <taxon>Candidatus Ordinivivax</taxon>
    </lineage>
</organism>
<accession>A0A5M8P330</accession>
<evidence type="ECO:0000313" key="1">
    <source>
        <dbReference type="EMBL" id="KAA6302885.1"/>
    </source>
</evidence>
<protein>
    <submittedName>
        <fullName evidence="1">Uncharacterized protein</fullName>
    </submittedName>
</protein>
<comment type="caution">
    <text evidence="1">The sequence shown here is derived from an EMBL/GenBank/DDBJ whole genome shotgun (WGS) entry which is preliminary data.</text>
</comment>
<reference evidence="1 2" key="1">
    <citation type="submission" date="2019-03" db="EMBL/GenBank/DDBJ databases">
        <title>Single cell metagenomics reveals metabolic interactions within the superorganism composed of flagellate Streblomastix strix and complex community of Bacteroidetes bacteria on its surface.</title>
        <authorList>
            <person name="Treitli S.C."/>
            <person name="Kolisko M."/>
            <person name="Husnik F."/>
            <person name="Keeling P."/>
            <person name="Hampl V."/>
        </authorList>
    </citation>
    <scope>NUCLEOTIDE SEQUENCE [LARGE SCALE GENOMIC DNA]</scope>
    <source>
        <strain evidence="1">St1</strain>
    </source>
</reference>
<evidence type="ECO:0000313" key="2">
    <source>
        <dbReference type="Proteomes" id="UP000324575"/>
    </source>
</evidence>
<name>A0A5M8P330_9BACT</name>
<sequence length="858" mass="93249">MKEYIAETGGRYTYSDDILNLQELALSMTAIFETCSNFIISGCEISGTEITPGFVWINGKVRRFAGCNNATFPYYVYEKNNNDTVTYANEVNKRGRCNFLCSGGTSVPNVPDTVTGLVSGFIELKADYSPRFIDKFFGKYAVLLETPFAKQTVKKELVLAGKFSGDKDIESKTAVSVLNPSNGYSLKNIVKATGDASVGTYLNGLLVNEIIIKTDGTFSFIKQGQEIARISDAGLTCTHSLLTTSQTGSILMYGSNIIHSEDATDEGAININPAGYQKGGTKFRNFNVYNGKSESIPLFQVAGKAETVTANALFQVNNTGKGIVLSNKTYMKTDQRLINLIKWTDSAGETIAFAGYDTDDSFDFTCKNTLGNIIINPNGYLNIAGELKINGAGIGSIYVSQSTFNTELDKKVTAVTGKGLSTEDFTPEHKNKLDAISSGSLGGSGGGSGYALASEVREELAKKLTVSKNLSDISDKGSARGNLDVYSKTETGSTFLKISNNLLELVSLTADEINGLTPEQVLTKKAEKQTTVRNNMDAEKKGTGDLKLAKASNLSDLQDKTAALTNIGVYSKTEMDTLLAGKLPTSAAYTGVTFTQEHKTKLESIKTGIFQSEGINQSEGYVLVSAAVTQLAKKANLLLDGYNETQKTTIANNLNIYQKTAADNKFAALESLFQDYITWLTKQGKSTAEAQKVLRDKLNVPGKEDITDNYLRKDSKLSDLVMANADAQKLACQKLNAAFAPDYQTKLGDSGWLQMSNSGNGTDTSKLFIRQIGNVVCIQGIINTAKRDGNNWGGTVAVIPNLISPPRYALRVSYMNYSDDKKYNNGASFIIQGNSRQIQIYERSWYNVNTEIHFTYMT</sequence>
<gene>
    <name evidence="1" type="ORF">EZS26_001055</name>
</gene>
<dbReference type="EMBL" id="SNRX01000005">
    <property type="protein sequence ID" value="KAA6302885.1"/>
    <property type="molecule type" value="Genomic_DNA"/>
</dbReference>
<dbReference type="Proteomes" id="UP000324575">
    <property type="component" value="Unassembled WGS sequence"/>
</dbReference>
<dbReference type="AlphaFoldDB" id="A0A5M8P330"/>